<evidence type="ECO:0000313" key="3">
    <source>
        <dbReference type="Proteomes" id="UP000199356"/>
    </source>
</evidence>
<dbReference type="STRING" id="441119.SAMN04488047_15410"/>
<dbReference type="Gene3D" id="1.10.3680.10">
    <property type="entry name" value="TerB-like"/>
    <property type="match status" value="1"/>
</dbReference>
<protein>
    <submittedName>
        <fullName evidence="2">Uncharacterized membrane protein YebE, DUF533 family</fullName>
    </submittedName>
</protein>
<dbReference type="OrthoDB" id="5459344at2"/>
<dbReference type="Pfam" id="PF04391">
    <property type="entry name" value="DUF533"/>
    <property type="match status" value="1"/>
</dbReference>
<reference evidence="2 3" key="1">
    <citation type="submission" date="2016-10" db="EMBL/GenBank/DDBJ databases">
        <authorList>
            <person name="de Groot N.N."/>
        </authorList>
    </citation>
    <scope>NUCLEOTIDE SEQUENCE [LARGE SCALE GENOMIC DNA]</scope>
    <source>
        <strain evidence="2 3">DSM 19547</strain>
    </source>
</reference>
<feature type="compositionally biased region" description="Low complexity" evidence="1">
    <location>
        <begin position="103"/>
        <end position="112"/>
    </location>
</feature>
<dbReference type="InterPro" id="IPR007486">
    <property type="entry name" value="YebE"/>
</dbReference>
<name>A0A1I5WS53_9RHOB</name>
<feature type="region of interest" description="Disordered" evidence="1">
    <location>
        <begin position="92"/>
        <end position="118"/>
    </location>
</feature>
<accession>A0A1I5WS53</accession>
<dbReference type="EMBL" id="FOXA01000054">
    <property type="protein sequence ID" value="SFQ22286.1"/>
    <property type="molecule type" value="Genomic_DNA"/>
</dbReference>
<dbReference type="InterPro" id="IPR029024">
    <property type="entry name" value="TerB-like"/>
</dbReference>
<organism evidence="2 3">
    <name type="scientific">Tranquillimonas alkanivorans</name>
    <dbReference type="NCBI Taxonomy" id="441119"/>
    <lineage>
        <taxon>Bacteria</taxon>
        <taxon>Pseudomonadati</taxon>
        <taxon>Pseudomonadota</taxon>
        <taxon>Alphaproteobacteria</taxon>
        <taxon>Rhodobacterales</taxon>
        <taxon>Roseobacteraceae</taxon>
        <taxon>Tranquillimonas</taxon>
    </lineage>
</organism>
<dbReference type="CDD" id="cd07178">
    <property type="entry name" value="terB_like_YebE"/>
    <property type="match status" value="1"/>
</dbReference>
<keyword evidence="3" id="KW-1185">Reference proteome</keyword>
<proteinExistence type="predicted"/>
<sequence length="239" mass="25256">MSLKRILGTMLASRMAGRGRRGGLGAGAAMSGLGYPRRRSRMGGKLGMAALGYMAYRAYQDHQSRTTGTSGNSTAGASGSGLGDMIRNVADQLAGKGSGGSGTDTATASDASPDMAEDARAAEALSDDTALLLIRAMVTAAYSDGSLSQEERKRIMEEISEAGADAEDRAVMEREIANPKPLEELLAQVHDEETAEEFYLASRAAIDPDTEPHRAYLADLRTRLKLSDDSIADVENMMS</sequence>
<dbReference type="AlphaFoldDB" id="A0A1I5WS53"/>
<evidence type="ECO:0000256" key="1">
    <source>
        <dbReference type="SAM" id="MobiDB-lite"/>
    </source>
</evidence>
<dbReference type="Proteomes" id="UP000199356">
    <property type="component" value="Unassembled WGS sequence"/>
</dbReference>
<evidence type="ECO:0000313" key="2">
    <source>
        <dbReference type="EMBL" id="SFQ22286.1"/>
    </source>
</evidence>
<gene>
    <name evidence="2" type="ORF">SAMN04488047_15410</name>
</gene>
<dbReference type="SUPFAM" id="SSF158682">
    <property type="entry name" value="TerB-like"/>
    <property type="match status" value="1"/>
</dbReference>